<reference evidence="1 2" key="1">
    <citation type="submission" date="2021-06" db="EMBL/GenBank/DDBJ databases">
        <title>Caerostris darwini draft genome.</title>
        <authorList>
            <person name="Kono N."/>
            <person name="Arakawa K."/>
        </authorList>
    </citation>
    <scope>NUCLEOTIDE SEQUENCE [LARGE SCALE GENOMIC DNA]</scope>
</reference>
<accession>A0AAV4WHJ5</accession>
<dbReference type="Proteomes" id="UP001054837">
    <property type="component" value="Unassembled WGS sequence"/>
</dbReference>
<dbReference type="AlphaFoldDB" id="A0AAV4WHJ5"/>
<dbReference type="EMBL" id="BPLQ01014670">
    <property type="protein sequence ID" value="GIY81848.1"/>
    <property type="molecule type" value="Genomic_DNA"/>
</dbReference>
<gene>
    <name evidence="1" type="ORF">CDAR_42991</name>
</gene>
<organism evidence="1 2">
    <name type="scientific">Caerostris darwini</name>
    <dbReference type="NCBI Taxonomy" id="1538125"/>
    <lineage>
        <taxon>Eukaryota</taxon>
        <taxon>Metazoa</taxon>
        <taxon>Ecdysozoa</taxon>
        <taxon>Arthropoda</taxon>
        <taxon>Chelicerata</taxon>
        <taxon>Arachnida</taxon>
        <taxon>Araneae</taxon>
        <taxon>Araneomorphae</taxon>
        <taxon>Entelegynae</taxon>
        <taxon>Araneoidea</taxon>
        <taxon>Araneidae</taxon>
        <taxon>Caerostris</taxon>
    </lineage>
</organism>
<protein>
    <submittedName>
        <fullName evidence="1">Uncharacterized protein</fullName>
    </submittedName>
</protein>
<keyword evidence="2" id="KW-1185">Reference proteome</keyword>
<sequence length="101" mass="11830">MSEKLDHDRRHIPPRISELSLVIFNLMTRKTRRQWKMQMLPFPKPIKHLKTPGRSKGDANLIMKGVSVTHVSRRRISVTQLLSCRCVHETVSDYVKLSRIL</sequence>
<evidence type="ECO:0000313" key="2">
    <source>
        <dbReference type="Proteomes" id="UP001054837"/>
    </source>
</evidence>
<name>A0AAV4WHJ5_9ARAC</name>
<evidence type="ECO:0000313" key="1">
    <source>
        <dbReference type="EMBL" id="GIY81848.1"/>
    </source>
</evidence>
<comment type="caution">
    <text evidence="1">The sequence shown here is derived from an EMBL/GenBank/DDBJ whole genome shotgun (WGS) entry which is preliminary data.</text>
</comment>
<proteinExistence type="predicted"/>